<proteinExistence type="predicted"/>
<dbReference type="EMBL" id="JAOSKY010000036">
    <property type="protein sequence ID" value="MCU7251981.1"/>
    <property type="molecule type" value="Genomic_DNA"/>
</dbReference>
<gene>
    <name evidence="2" type="ORF">OC940_29560</name>
</gene>
<reference evidence="2" key="1">
    <citation type="submission" date="2022-09" db="EMBL/GenBank/DDBJ databases">
        <authorList>
            <person name="Cesa-Luna C."/>
            <person name="Girard L."/>
            <person name="Lood C."/>
            <person name="Hofte M."/>
            <person name="De Mot R."/>
        </authorList>
    </citation>
    <scope>NUCLEOTIDE SEQUENCE</scope>
    <source>
        <strain evidence="2">B1M3-32</strain>
    </source>
</reference>
<reference evidence="2" key="2">
    <citation type="journal article" date="2023" name="mSystems">
        <title>Charting the Lipopeptidome of Nonpathogenic Pseudomonas.</title>
        <authorList>
            <person name="Cesa-Luna C."/>
            <person name="Geudens N."/>
            <person name="Girard L."/>
            <person name="De Roo V."/>
            <person name="Maklad H.R."/>
            <person name="Martins J.C."/>
            <person name="Hofte M."/>
            <person name="De Mot R."/>
        </authorList>
    </citation>
    <scope>NUCLEOTIDE SEQUENCE</scope>
    <source>
        <strain evidence="2">B1M3-32</strain>
    </source>
</reference>
<dbReference type="InterPro" id="IPR009739">
    <property type="entry name" value="LprI-like_N"/>
</dbReference>
<evidence type="ECO:0000259" key="1">
    <source>
        <dbReference type="Pfam" id="PF07007"/>
    </source>
</evidence>
<dbReference type="GO" id="GO:0005576">
    <property type="term" value="C:extracellular region"/>
    <property type="evidence" value="ECO:0007669"/>
    <property type="project" value="TreeGrafter"/>
</dbReference>
<evidence type="ECO:0000313" key="3">
    <source>
        <dbReference type="Proteomes" id="UP001139955"/>
    </source>
</evidence>
<keyword evidence="3" id="KW-1185">Reference proteome</keyword>
<organism evidence="2 3">
    <name type="scientific">Pseudomonas koreensis</name>
    <dbReference type="NCBI Taxonomy" id="198620"/>
    <lineage>
        <taxon>Bacteria</taxon>
        <taxon>Pseudomonadati</taxon>
        <taxon>Pseudomonadota</taxon>
        <taxon>Gammaproteobacteria</taxon>
        <taxon>Pseudomonadales</taxon>
        <taxon>Pseudomonadaceae</taxon>
        <taxon>Pseudomonas</taxon>
    </lineage>
</organism>
<dbReference type="PANTHER" id="PTHR37549">
    <property type="entry name" value="LIPOPROTEIN LPRI"/>
    <property type="match status" value="1"/>
</dbReference>
<name>A0A9X2XRU6_9PSED</name>
<dbReference type="InterPro" id="IPR052755">
    <property type="entry name" value="Lysozyme_Inhibitor_LprI"/>
</dbReference>
<dbReference type="PANTHER" id="PTHR37549:SF1">
    <property type="entry name" value="LIPOPROTEIN LPRI"/>
    <property type="match status" value="1"/>
</dbReference>
<dbReference type="Proteomes" id="UP001139955">
    <property type="component" value="Unassembled WGS sequence"/>
</dbReference>
<evidence type="ECO:0000313" key="2">
    <source>
        <dbReference type="EMBL" id="MCU7251981.1"/>
    </source>
</evidence>
<protein>
    <submittedName>
        <fullName evidence="2">Lysozyme inhibitor LprI family protein</fullName>
    </submittedName>
</protein>
<accession>A0A9X2XRU6</accession>
<dbReference type="Pfam" id="PF07007">
    <property type="entry name" value="LprI"/>
    <property type="match status" value="1"/>
</dbReference>
<comment type="caution">
    <text evidence="2">The sequence shown here is derived from an EMBL/GenBank/DDBJ whole genome shotgun (WGS) entry which is preliminary data.</text>
</comment>
<sequence length="453" mass="50228">MSVITLVFAQLAPAAGMDCSKAASVVEDTICAQKPLYELDVQMGSAYRKLMKATPLTQTELKKTQRQWLKTRNECADDVNCLSQQYQERLQILHMQWVEAVAYQPDHIDKQVMQDLQQRIQDTGKNHPEFALEKALGAFATEDDTTSFSGDPADDSAYDHTLFPKNMPKGVTPDEWTALNASGLDADAEQGQARYTLIDLDGDGQRDLFISTYTGGTGLFSFYETLRRDADRFTRRLAPYDPEASAGSSLFSTNDRGANQSAGWIKSHGRMYLAYRNGSYGVDQVYLLNPLKINSQIPTITVRYDYQLTVPRTQHHQEDDSAYELEPDLQKALTSALIKSNAGKPLQPPSQTAPLCPIPASGAGGGDYYSYGASYYTMESVTDMSVIIDNECFIARLNNWFGSYSEKGGLPALLTLRKPDSEESVQSYSVNGRRHITQVSTSIGRAENGAEIF</sequence>
<dbReference type="Gene3D" id="1.20.1270.180">
    <property type="match status" value="1"/>
</dbReference>
<dbReference type="RefSeq" id="WP_301623819.1">
    <property type="nucleotide sequence ID" value="NZ_JAOSKY010000036.1"/>
</dbReference>
<dbReference type="AlphaFoldDB" id="A0A9X2XRU6"/>
<feature type="domain" description="Lysozyme inhibitor LprI-like N-terminal" evidence="1">
    <location>
        <begin position="19"/>
        <end position="90"/>
    </location>
</feature>